<dbReference type="Pfam" id="PF14257">
    <property type="entry name" value="DUF4349"/>
    <property type="match status" value="1"/>
</dbReference>
<feature type="signal peptide" evidence="4">
    <location>
        <begin position="1"/>
        <end position="20"/>
    </location>
</feature>
<keyword evidence="1" id="KW-0175">Coiled coil</keyword>
<dbReference type="KEGG" id="jar:G7057_00710"/>
<gene>
    <name evidence="6" type="ORF">G7057_00710</name>
</gene>
<evidence type="ECO:0000256" key="3">
    <source>
        <dbReference type="SAM" id="Phobius"/>
    </source>
</evidence>
<organism evidence="6 7">
    <name type="scientific">Jeotgalibaca arthritidis</name>
    <dbReference type="NCBI Taxonomy" id="1868794"/>
    <lineage>
        <taxon>Bacteria</taxon>
        <taxon>Bacillati</taxon>
        <taxon>Bacillota</taxon>
        <taxon>Bacilli</taxon>
        <taxon>Lactobacillales</taxon>
        <taxon>Carnobacteriaceae</taxon>
        <taxon>Jeotgalibaca</taxon>
    </lineage>
</organism>
<proteinExistence type="predicted"/>
<evidence type="ECO:0000256" key="4">
    <source>
        <dbReference type="SAM" id="SignalP"/>
    </source>
</evidence>
<sequence>MKKGLSVIIVLLAFILSACTDQGGSTNSYSPGMVGDYQENSLDGESNLIGEKVIKTVTLNYETLVFSETLSHIQETINAHQAYIEYSYESSYSPSGTFGPDAREYKRVEYTLRVPTENLSNFLKGLEGMEATKVSEQIGSEDVTQTYRDTEARIEVLNQKETRLTELLAEATTIEQILQIEDNLSNTIAERESLQTQLESMDDLIAYTEVYLTVSERQRLSETRGSGISFWSRLKEAVLDSIFVFYYWLQDAVIWLVYALPFLIIIGLLLLLFMGVSHWFQQTSFYKKREERREKALVAQRERLANRKRTSSPSIKPVENKVKQPTEAEDKKETPPSDQGK</sequence>
<keyword evidence="3" id="KW-0472">Membrane</keyword>
<keyword evidence="7" id="KW-1185">Reference proteome</keyword>
<keyword evidence="3" id="KW-1133">Transmembrane helix</keyword>
<feature type="transmembrane region" description="Helical" evidence="3">
    <location>
        <begin position="255"/>
        <end position="280"/>
    </location>
</feature>
<protein>
    <submittedName>
        <fullName evidence="6">DUF4349 domain-containing protein</fullName>
    </submittedName>
</protein>
<dbReference type="RefSeq" id="WP_166160578.1">
    <property type="nucleotide sequence ID" value="NZ_CP049740.1"/>
</dbReference>
<feature type="domain" description="DUF4349" evidence="5">
    <location>
        <begin position="52"/>
        <end position="272"/>
    </location>
</feature>
<name>A0A6G7K7B0_9LACT</name>
<dbReference type="EMBL" id="CP049740">
    <property type="protein sequence ID" value="QII81135.1"/>
    <property type="molecule type" value="Genomic_DNA"/>
</dbReference>
<feature type="chain" id="PRO_5039583167" evidence="4">
    <location>
        <begin position="21"/>
        <end position="341"/>
    </location>
</feature>
<feature type="compositionally biased region" description="Basic and acidic residues" evidence="2">
    <location>
        <begin position="318"/>
        <end position="341"/>
    </location>
</feature>
<evidence type="ECO:0000256" key="2">
    <source>
        <dbReference type="SAM" id="MobiDB-lite"/>
    </source>
</evidence>
<evidence type="ECO:0000259" key="5">
    <source>
        <dbReference type="Pfam" id="PF14257"/>
    </source>
</evidence>
<keyword evidence="3" id="KW-0812">Transmembrane</keyword>
<evidence type="ECO:0000313" key="7">
    <source>
        <dbReference type="Proteomes" id="UP000501451"/>
    </source>
</evidence>
<evidence type="ECO:0000256" key="1">
    <source>
        <dbReference type="SAM" id="Coils"/>
    </source>
</evidence>
<feature type="region of interest" description="Disordered" evidence="2">
    <location>
        <begin position="303"/>
        <end position="341"/>
    </location>
</feature>
<evidence type="ECO:0000313" key="6">
    <source>
        <dbReference type="EMBL" id="QII81135.1"/>
    </source>
</evidence>
<reference evidence="6 7" key="1">
    <citation type="journal article" date="2017" name="Int. J. Syst. Evol. Microbiol.">
        <title>Jeotgalibaca porci sp. nov. and Jeotgalibaca arthritidis sp. nov., isolated from pigs, and emended description of the genus Jeotgalibaca.</title>
        <authorList>
            <person name="Zamora L."/>
            <person name="Perez-Sancho M."/>
            <person name="Dominguez L."/>
            <person name="Fernandez-Garayzabal J.F."/>
            <person name="Vela A.I."/>
        </authorList>
    </citation>
    <scope>NUCLEOTIDE SEQUENCE [LARGE SCALE GENOMIC DNA]</scope>
    <source>
        <strain evidence="6 7">CECT 9157</strain>
    </source>
</reference>
<feature type="coiled-coil region" evidence="1">
    <location>
        <begin position="140"/>
        <end position="197"/>
    </location>
</feature>
<keyword evidence="4" id="KW-0732">Signal</keyword>
<dbReference type="InterPro" id="IPR025645">
    <property type="entry name" value="DUF4349"/>
</dbReference>
<accession>A0A6G7K7B0</accession>
<dbReference type="AlphaFoldDB" id="A0A6G7K7B0"/>
<dbReference type="Proteomes" id="UP000501451">
    <property type="component" value="Chromosome"/>
</dbReference>
<dbReference type="PROSITE" id="PS51257">
    <property type="entry name" value="PROKAR_LIPOPROTEIN"/>
    <property type="match status" value="1"/>
</dbReference>